<keyword evidence="8" id="KW-0539">Nucleus</keyword>
<dbReference type="EMBL" id="CAJNYD010003459">
    <property type="protein sequence ID" value="CAF3511987.1"/>
    <property type="molecule type" value="Genomic_DNA"/>
</dbReference>
<evidence type="ECO:0000313" key="10">
    <source>
        <dbReference type="EMBL" id="CAF3511987.1"/>
    </source>
</evidence>
<keyword evidence="7" id="KW-0675">Receptor</keyword>
<dbReference type="SUPFAM" id="SSF57716">
    <property type="entry name" value="Glucocorticoid receptor-like (DNA-binding domain)"/>
    <property type="match status" value="1"/>
</dbReference>
<dbReference type="InterPro" id="IPR013088">
    <property type="entry name" value="Znf_NHR/GATA"/>
</dbReference>
<feature type="domain" description="Nuclear receptor" evidence="9">
    <location>
        <begin position="55"/>
        <end position="131"/>
    </location>
</feature>
<evidence type="ECO:0000256" key="2">
    <source>
        <dbReference type="ARBA" id="ARBA00022771"/>
    </source>
</evidence>
<dbReference type="InterPro" id="IPR035500">
    <property type="entry name" value="NHR-like_dom_sf"/>
</dbReference>
<dbReference type="PROSITE" id="PS51030">
    <property type="entry name" value="NUCLEAR_REC_DBD_2"/>
    <property type="match status" value="1"/>
</dbReference>
<dbReference type="SUPFAM" id="SSF48508">
    <property type="entry name" value="Nuclear receptor ligand-binding domain"/>
    <property type="match status" value="1"/>
</dbReference>
<dbReference type="InterPro" id="IPR001723">
    <property type="entry name" value="Nuclear_hrmn_rcpt"/>
</dbReference>
<evidence type="ECO:0000313" key="11">
    <source>
        <dbReference type="Proteomes" id="UP000663833"/>
    </source>
</evidence>
<gene>
    <name evidence="10" type="ORF">LUA448_LOCUS25935</name>
</gene>
<evidence type="ECO:0000256" key="1">
    <source>
        <dbReference type="ARBA" id="ARBA00022723"/>
    </source>
</evidence>
<dbReference type="PRINTS" id="PR00398">
    <property type="entry name" value="STRDHORMONER"/>
</dbReference>
<organism evidence="10 11">
    <name type="scientific">Rotaria socialis</name>
    <dbReference type="NCBI Taxonomy" id="392032"/>
    <lineage>
        <taxon>Eukaryota</taxon>
        <taxon>Metazoa</taxon>
        <taxon>Spiralia</taxon>
        <taxon>Gnathifera</taxon>
        <taxon>Rotifera</taxon>
        <taxon>Eurotatoria</taxon>
        <taxon>Bdelloidea</taxon>
        <taxon>Philodinida</taxon>
        <taxon>Philodinidae</taxon>
        <taxon>Rotaria</taxon>
    </lineage>
</organism>
<evidence type="ECO:0000256" key="3">
    <source>
        <dbReference type="ARBA" id="ARBA00022833"/>
    </source>
</evidence>
<evidence type="ECO:0000256" key="4">
    <source>
        <dbReference type="ARBA" id="ARBA00023015"/>
    </source>
</evidence>
<comment type="caution">
    <text evidence="10">The sequence shown here is derived from an EMBL/GenBank/DDBJ whole genome shotgun (WGS) entry which is preliminary data.</text>
</comment>
<evidence type="ECO:0000256" key="7">
    <source>
        <dbReference type="ARBA" id="ARBA00023170"/>
    </source>
</evidence>
<dbReference type="Gene3D" id="1.10.565.10">
    <property type="entry name" value="Retinoid X Receptor"/>
    <property type="match status" value="1"/>
</dbReference>
<dbReference type="GO" id="GO:0004879">
    <property type="term" value="F:nuclear receptor activity"/>
    <property type="evidence" value="ECO:0007669"/>
    <property type="project" value="TreeGrafter"/>
</dbReference>
<dbReference type="PRINTS" id="PR00047">
    <property type="entry name" value="STROIDFINGER"/>
</dbReference>
<dbReference type="SMART" id="SM00399">
    <property type="entry name" value="ZnF_C4"/>
    <property type="match status" value="1"/>
</dbReference>
<evidence type="ECO:0000259" key="9">
    <source>
        <dbReference type="PROSITE" id="PS51030"/>
    </source>
</evidence>
<evidence type="ECO:0000256" key="5">
    <source>
        <dbReference type="ARBA" id="ARBA00023125"/>
    </source>
</evidence>
<protein>
    <recommendedName>
        <fullName evidence="9">Nuclear receptor domain-containing protein</fullName>
    </recommendedName>
</protein>
<dbReference type="AlphaFoldDB" id="A0A818HP49"/>
<keyword evidence="5" id="KW-0238">DNA-binding</keyword>
<dbReference type="GO" id="GO:0045944">
    <property type="term" value="P:positive regulation of transcription by RNA polymerase II"/>
    <property type="evidence" value="ECO:0007669"/>
    <property type="project" value="TreeGrafter"/>
</dbReference>
<dbReference type="GO" id="GO:0008270">
    <property type="term" value="F:zinc ion binding"/>
    <property type="evidence" value="ECO:0007669"/>
    <property type="project" value="UniProtKB-KW"/>
</dbReference>
<dbReference type="GO" id="GO:0030154">
    <property type="term" value="P:cell differentiation"/>
    <property type="evidence" value="ECO:0007669"/>
    <property type="project" value="TreeGrafter"/>
</dbReference>
<keyword evidence="3" id="KW-0862">Zinc</keyword>
<keyword evidence="4" id="KW-0805">Transcription regulation</keyword>
<accession>A0A818HP49</accession>
<sequence>MSAVSCHLINHRNYSKFTHNSINAYLEDPNLSVSDMIDQYDVTMVNGENAKKKKSLRCVVCSGRAFGYNFDQISCESCKAFFRRNALRDMSDLHCRFSGNCNITVESRRHCSYCRIMKCFAVGMRKESIRSEVEKYMKRLQLDKGYRQKYPQATPKIPALMTIGNANILMMLSSTDRTRVNNITHCYDQYTYEPSSSGHFPPLRPLVLRIDEFFNRKKPIFINLISYFKHLPELKRLNLDDQVLLIKQNIRLLIPLNYAILQTPVNSKFRGSHIQTTGLYNNINIHEMLRQLSSYFVGFVTYDPIIIKLLITVLFFTSSSSTTRSIFDPAQYRELSTIKEIQSSYIELLWVYMIEKFGEKNAIYIFTKMITKYLCVQIVIDQVDTIVRMNNDIQNIDSLMQSFLQLT</sequence>
<dbReference type="Gene3D" id="3.30.50.10">
    <property type="entry name" value="Erythroid Transcription Factor GATA-1, subunit A"/>
    <property type="match status" value="1"/>
</dbReference>
<keyword evidence="2" id="KW-0863">Zinc-finger</keyword>
<dbReference type="PANTHER" id="PTHR24082:SF283">
    <property type="entry name" value="NUCLEAR HORMONE RECEPTOR HR96"/>
    <property type="match status" value="1"/>
</dbReference>
<dbReference type="Proteomes" id="UP000663833">
    <property type="component" value="Unassembled WGS sequence"/>
</dbReference>
<evidence type="ECO:0000256" key="8">
    <source>
        <dbReference type="ARBA" id="ARBA00023242"/>
    </source>
</evidence>
<keyword evidence="6" id="KW-0804">Transcription</keyword>
<proteinExistence type="predicted"/>
<name>A0A818HP49_9BILA</name>
<dbReference type="InterPro" id="IPR001628">
    <property type="entry name" value="Znf_hrmn_rcpt"/>
</dbReference>
<reference evidence="10" key="1">
    <citation type="submission" date="2021-02" db="EMBL/GenBank/DDBJ databases">
        <authorList>
            <person name="Nowell W R."/>
        </authorList>
    </citation>
    <scope>NUCLEOTIDE SEQUENCE</scope>
</reference>
<dbReference type="GO" id="GO:0000978">
    <property type="term" value="F:RNA polymerase II cis-regulatory region sequence-specific DNA binding"/>
    <property type="evidence" value="ECO:0007669"/>
    <property type="project" value="TreeGrafter"/>
</dbReference>
<dbReference type="PANTHER" id="PTHR24082">
    <property type="entry name" value="NUCLEAR HORMONE RECEPTOR"/>
    <property type="match status" value="1"/>
</dbReference>
<evidence type="ECO:0000256" key="6">
    <source>
        <dbReference type="ARBA" id="ARBA00023163"/>
    </source>
</evidence>
<dbReference type="Pfam" id="PF00105">
    <property type="entry name" value="zf-C4"/>
    <property type="match status" value="1"/>
</dbReference>
<keyword evidence="1" id="KW-0479">Metal-binding</keyword>
<dbReference type="InterPro" id="IPR050234">
    <property type="entry name" value="Nuclear_hormone_rcpt_NR1"/>
</dbReference>
<dbReference type="GO" id="GO:0000122">
    <property type="term" value="P:negative regulation of transcription by RNA polymerase II"/>
    <property type="evidence" value="ECO:0007669"/>
    <property type="project" value="TreeGrafter"/>
</dbReference>